<name>A0ABU8SIE7_9LACO</name>
<reference evidence="1 2" key="1">
    <citation type="submission" date="2023-10" db="EMBL/GenBank/DDBJ databases">
        <title>Nicoliella lavandulae sp. nov. isolated from Lavandula angustifolia flowers.</title>
        <authorList>
            <person name="Alcantara C."/>
            <person name="Zuniga M."/>
            <person name="Landete J.M."/>
            <person name="Monedero V."/>
        </authorList>
    </citation>
    <scope>NUCLEOTIDE SEQUENCE [LARGE SCALE GENOMIC DNA]</scope>
    <source>
        <strain evidence="1 2">Es01</strain>
    </source>
</reference>
<sequence>MEDNIKLGHPVFNKMLFVLEKPITKKNHKYYKFDNEEMQEIADGVWSMPAYMKEDDDYSLFFIFTKIESGETVVAFSEGQLDGTKFSLGTPMISGEGLNHLKDHDEETAGRILHFLNQISKAAEGNWRMVE</sequence>
<gene>
    <name evidence="1" type="ORF">R4146_00555</name>
</gene>
<organism evidence="1 2">
    <name type="scientific">Nicoliella lavandulae</name>
    <dbReference type="NCBI Taxonomy" id="3082954"/>
    <lineage>
        <taxon>Bacteria</taxon>
        <taxon>Bacillati</taxon>
        <taxon>Bacillota</taxon>
        <taxon>Bacilli</taxon>
        <taxon>Lactobacillales</taxon>
        <taxon>Lactobacillaceae</taxon>
        <taxon>Nicoliella</taxon>
    </lineage>
</organism>
<evidence type="ECO:0000313" key="1">
    <source>
        <dbReference type="EMBL" id="MEJ6399677.1"/>
    </source>
</evidence>
<dbReference type="RefSeq" id="WP_339959522.1">
    <property type="nucleotide sequence ID" value="NZ_JAWMWH010000001.1"/>
</dbReference>
<protein>
    <submittedName>
        <fullName evidence="1">Uncharacterized protein</fullName>
    </submittedName>
</protein>
<evidence type="ECO:0000313" key="2">
    <source>
        <dbReference type="Proteomes" id="UP001370590"/>
    </source>
</evidence>
<keyword evidence="2" id="KW-1185">Reference proteome</keyword>
<accession>A0ABU8SIE7</accession>
<proteinExistence type="predicted"/>
<comment type="caution">
    <text evidence="1">The sequence shown here is derived from an EMBL/GenBank/DDBJ whole genome shotgun (WGS) entry which is preliminary data.</text>
</comment>
<dbReference type="Proteomes" id="UP001370590">
    <property type="component" value="Unassembled WGS sequence"/>
</dbReference>
<dbReference type="EMBL" id="JAWMWH010000001">
    <property type="protein sequence ID" value="MEJ6399677.1"/>
    <property type="molecule type" value="Genomic_DNA"/>
</dbReference>